<dbReference type="AlphaFoldDB" id="I7GF21"/>
<sequence length="52" mass="5837">MHSVISGFSHLYFHSHERQGKTEKLSQIGGYQGGQPKAMWDPGWDTGTEKGF</sequence>
<dbReference type="EMBL" id="AB174618">
    <property type="protein sequence ID" value="BAE91680.1"/>
    <property type="molecule type" value="mRNA"/>
</dbReference>
<proteinExistence type="evidence at transcript level"/>
<evidence type="ECO:0000313" key="2">
    <source>
        <dbReference type="EMBL" id="BAE91680.1"/>
    </source>
</evidence>
<organism evidence="2">
    <name type="scientific">Macaca fascicularis</name>
    <name type="common">Crab-eating macaque</name>
    <name type="synonym">Cynomolgus monkey</name>
    <dbReference type="NCBI Taxonomy" id="9541"/>
    <lineage>
        <taxon>Eukaryota</taxon>
        <taxon>Metazoa</taxon>
        <taxon>Chordata</taxon>
        <taxon>Craniata</taxon>
        <taxon>Vertebrata</taxon>
        <taxon>Euteleostomi</taxon>
        <taxon>Mammalia</taxon>
        <taxon>Eutheria</taxon>
        <taxon>Euarchontoglires</taxon>
        <taxon>Primates</taxon>
        <taxon>Haplorrhini</taxon>
        <taxon>Catarrhini</taxon>
        <taxon>Cercopithecidae</taxon>
        <taxon>Cercopithecinae</taxon>
        <taxon>Macaca</taxon>
    </lineage>
</organism>
<accession>I7GF21</accession>
<protein>
    <submittedName>
        <fullName evidence="2">Macaca fascicularis brain cDNA clone: QtrA-18285, similar to human protocadherin 11 Y-linked (PCDH11Y), transcript variantb, mRNA, RefSeq: NM_032972.1</fullName>
    </submittedName>
</protein>
<feature type="region of interest" description="Disordered" evidence="1">
    <location>
        <begin position="23"/>
        <end position="52"/>
    </location>
</feature>
<name>I7GF21_MACFA</name>
<reference evidence="2" key="1">
    <citation type="journal article" date="2007" name="PLoS Biol.">
        <title>Rate of evolution in brain-expressed genes in humans and other primates.</title>
        <authorList>
            <person name="Wang H.-Y."/>
            <person name="Chien H.-C."/>
            <person name="Osada N."/>
            <person name="Hashimoto K."/>
            <person name="Sugano S."/>
            <person name="Gojobori T."/>
            <person name="Chou C.-K."/>
            <person name="Tsai S.-F."/>
            <person name="Wu C.-I."/>
            <person name="Shen C.-K.J."/>
        </authorList>
    </citation>
    <scope>NUCLEOTIDE SEQUENCE</scope>
</reference>
<evidence type="ECO:0000256" key="1">
    <source>
        <dbReference type="SAM" id="MobiDB-lite"/>
    </source>
</evidence>